<name>A0ACB9Z0N7_9PEZI</name>
<dbReference type="Proteomes" id="UP001497700">
    <property type="component" value="Unassembled WGS sequence"/>
</dbReference>
<dbReference type="EMBL" id="MU393474">
    <property type="protein sequence ID" value="KAI4865237.1"/>
    <property type="molecule type" value="Genomic_DNA"/>
</dbReference>
<gene>
    <name evidence="1" type="ORF">F4820DRAFT_469894</name>
</gene>
<protein>
    <submittedName>
        <fullName evidence="1">Uncharacterized protein</fullName>
    </submittedName>
</protein>
<keyword evidence="2" id="KW-1185">Reference proteome</keyword>
<organism evidence="1 2">
    <name type="scientific">Hypoxylon rubiginosum</name>
    <dbReference type="NCBI Taxonomy" id="110542"/>
    <lineage>
        <taxon>Eukaryota</taxon>
        <taxon>Fungi</taxon>
        <taxon>Dikarya</taxon>
        <taxon>Ascomycota</taxon>
        <taxon>Pezizomycotina</taxon>
        <taxon>Sordariomycetes</taxon>
        <taxon>Xylariomycetidae</taxon>
        <taxon>Xylariales</taxon>
        <taxon>Hypoxylaceae</taxon>
        <taxon>Hypoxylon</taxon>
    </lineage>
</organism>
<reference evidence="1 2" key="1">
    <citation type="journal article" date="2022" name="New Phytol.">
        <title>Ecological generalism drives hyperdiversity of secondary metabolite gene clusters in xylarialean endophytes.</title>
        <authorList>
            <person name="Franco M.E.E."/>
            <person name="Wisecaver J.H."/>
            <person name="Arnold A.E."/>
            <person name="Ju Y.M."/>
            <person name="Slot J.C."/>
            <person name="Ahrendt S."/>
            <person name="Moore L.P."/>
            <person name="Eastman K.E."/>
            <person name="Scott K."/>
            <person name="Konkel Z."/>
            <person name="Mondo S.J."/>
            <person name="Kuo A."/>
            <person name="Hayes R.D."/>
            <person name="Haridas S."/>
            <person name="Andreopoulos B."/>
            <person name="Riley R."/>
            <person name="LaButti K."/>
            <person name="Pangilinan J."/>
            <person name="Lipzen A."/>
            <person name="Amirebrahimi M."/>
            <person name="Yan J."/>
            <person name="Adam C."/>
            <person name="Keymanesh K."/>
            <person name="Ng V."/>
            <person name="Louie K."/>
            <person name="Northen T."/>
            <person name="Drula E."/>
            <person name="Henrissat B."/>
            <person name="Hsieh H.M."/>
            <person name="Youens-Clark K."/>
            <person name="Lutzoni F."/>
            <person name="Miadlikowska J."/>
            <person name="Eastwood D.C."/>
            <person name="Hamelin R.C."/>
            <person name="Grigoriev I.V."/>
            <person name="U'Ren J.M."/>
        </authorList>
    </citation>
    <scope>NUCLEOTIDE SEQUENCE [LARGE SCALE GENOMIC DNA]</scope>
    <source>
        <strain evidence="1 2">CBS 119005</strain>
    </source>
</reference>
<sequence>MDPLFSLSLASSTIQIVDFMVCLIAGSKTIYQSGSPKGCDTIETLTDSLLELVSKFTDDRKQYQQANKEIRDIAADCQGVAKELRSILVTLKRHKKTVWESFRVALRAARKKSEVERLCSEIYQLQSTLLTHLQCSLLTSQSQVSNILHDLYQWSKKWDIPTDESLYATLSRLRETVETISHRFQSAVLSSDCTEPSPRERSMLESISGDVKHMSTALNAFRDEAFLAQRCHWLEKGAGIYWISGKPGSGKSTLMKFIVGYSTTTQKLQVWAGGKKLVVASHFFWMNGSKLLRSQEGLLRTLLFTILRECPGMIPEAMQALDGSNYDWHAWKSGDLLKVVRHLSSWNLGIKFCFLIDGLDEYEGEHTDLIIFLRELTQSPYVKICVSSRPWTQFVDAYGQDPNQFLKLEDFTQDDIRKFVHDTFHSHEIFQTHVNDPRYNKLVDAIVERANGVFLWVFLACKSLLDGMRHADRLIDLERRLTSVAPDFESFFKQMILSADKVYKTQTARLFLITLAIPTPLPLVIYWVLDILEEDPSAKIESGQFNSLYHVEQMSRRLAARSKGLVEIRRQHTHEHNSSDGMDLSTFIVEFLHNSIRDFLQTPAVKYVFIENAGDDFDSDILLCEAFVAAIDLPFGTPGYIGNRIVYHAGNIERRKGITLPCLESLDAHHSEMFLTKAVDTGLSIYVAERLRRDSLLLYVHQQSRPPLDLVLCEPTPSYAMVSTLLRNGANPNEYYCDTTIWGAFLD</sequence>
<comment type="caution">
    <text evidence="1">The sequence shown here is derived from an EMBL/GenBank/DDBJ whole genome shotgun (WGS) entry which is preliminary data.</text>
</comment>
<accession>A0ACB9Z0N7</accession>
<proteinExistence type="predicted"/>
<evidence type="ECO:0000313" key="1">
    <source>
        <dbReference type="EMBL" id="KAI4865237.1"/>
    </source>
</evidence>
<evidence type="ECO:0000313" key="2">
    <source>
        <dbReference type="Proteomes" id="UP001497700"/>
    </source>
</evidence>